<keyword evidence="1" id="KW-0812">Transmembrane</keyword>
<dbReference type="Proteomes" id="UP000501325">
    <property type="component" value="Chromosome"/>
</dbReference>
<dbReference type="EMBL" id="CP048751">
    <property type="protein sequence ID" value="QIH71591.1"/>
    <property type="molecule type" value="Genomic_DNA"/>
</dbReference>
<name>A0AB37E342_9CAUL</name>
<evidence type="ECO:0000256" key="1">
    <source>
        <dbReference type="SAM" id="Phobius"/>
    </source>
</evidence>
<protein>
    <recommendedName>
        <fullName evidence="4">DUF3618 domain-containing protein</fullName>
    </recommendedName>
</protein>
<organism evidence="2 3">
    <name type="scientific">Brevundimonas mediterranea</name>
    <dbReference type="NCBI Taxonomy" id="74329"/>
    <lineage>
        <taxon>Bacteria</taxon>
        <taxon>Pseudomonadati</taxon>
        <taxon>Pseudomonadota</taxon>
        <taxon>Alphaproteobacteria</taxon>
        <taxon>Caulobacterales</taxon>
        <taxon>Caulobacteraceae</taxon>
        <taxon>Brevundimonas</taxon>
    </lineage>
</organism>
<dbReference type="KEGG" id="bmed:GYM46_00485"/>
<evidence type="ECO:0000313" key="2">
    <source>
        <dbReference type="EMBL" id="QIH71591.1"/>
    </source>
</evidence>
<gene>
    <name evidence="2" type="ORF">GYM46_00485</name>
</gene>
<keyword evidence="1" id="KW-1133">Transmembrane helix</keyword>
<feature type="transmembrane region" description="Helical" evidence="1">
    <location>
        <begin position="21"/>
        <end position="45"/>
    </location>
</feature>
<proteinExistence type="predicted"/>
<keyword evidence="1" id="KW-0472">Membrane</keyword>
<accession>A0AB37E342</accession>
<dbReference type="RefSeq" id="WP_008259103.1">
    <property type="nucleotide sequence ID" value="NZ_CP048751.1"/>
</dbReference>
<sequence length="52" mass="5648">MRRLRREVEAGAEHLGDQARARPVTSGAIFAGLTAFAALAGWAAWRSRRPDA</sequence>
<dbReference type="AlphaFoldDB" id="A0AB37E342"/>
<evidence type="ECO:0000313" key="3">
    <source>
        <dbReference type="Proteomes" id="UP000501325"/>
    </source>
</evidence>
<evidence type="ECO:0008006" key="4">
    <source>
        <dbReference type="Google" id="ProtNLM"/>
    </source>
</evidence>
<reference evidence="2 3" key="1">
    <citation type="submission" date="2020-01" db="EMBL/GenBank/DDBJ databases">
        <authorList>
            <person name="Wang S."/>
        </authorList>
    </citation>
    <scope>NUCLEOTIDE SEQUENCE [LARGE SCALE GENOMIC DNA]</scope>
    <source>
        <strain evidence="2 3">D151-2-6</strain>
    </source>
</reference>